<feature type="domain" description="Protein kinase" evidence="3">
    <location>
        <begin position="61"/>
        <end position="363"/>
    </location>
</feature>
<accession>A0ABD2YEK4</accession>
<dbReference type="InterPro" id="IPR011009">
    <property type="entry name" value="Kinase-like_dom_sf"/>
</dbReference>
<dbReference type="Gene3D" id="1.10.510.10">
    <property type="entry name" value="Transferase(Phosphotransferase) domain 1"/>
    <property type="match status" value="1"/>
</dbReference>
<comment type="caution">
    <text evidence="4">The sequence shown here is derived from an EMBL/GenBank/DDBJ whole genome shotgun (WGS) entry which is preliminary data.</text>
</comment>
<dbReference type="EMBL" id="JBJUIK010000014">
    <property type="protein sequence ID" value="KAL3504280.1"/>
    <property type="molecule type" value="Genomic_DNA"/>
</dbReference>
<protein>
    <recommendedName>
        <fullName evidence="3">Protein kinase domain-containing protein</fullName>
    </recommendedName>
</protein>
<dbReference type="PROSITE" id="PS50011">
    <property type="entry name" value="PROTEIN_KINASE_DOM"/>
    <property type="match status" value="1"/>
</dbReference>
<evidence type="ECO:0000259" key="3">
    <source>
        <dbReference type="PROSITE" id="PS50011"/>
    </source>
</evidence>
<evidence type="ECO:0000256" key="1">
    <source>
        <dbReference type="ARBA" id="ARBA00022741"/>
    </source>
</evidence>
<proteinExistence type="predicted"/>
<evidence type="ECO:0000256" key="2">
    <source>
        <dbReference type="ARBA" id="ARBA00022840"/>
    </source>
</evidence>
<keyword evidence="5" id="KW-1185">Reference proteome</keyword>
<name>A0ABD2YEK4_9GENT</name>
<dbReference type="Gene3D" id="3.30.200.20">
    <property type="entry name" value="Phosphorylase Kinase, domain 1"/>
    <property type="match status" value="1"/>
</dbReference>
<dbReference type="GO" id="GO:0005524">
    <property type="term" value="F:ATP binding"/>
    <property type="evidence" value="ECO:0007669"/>
    <property type="project" value="UniProtKB-KW"/>
</dbReference>
<dbReference type="PANTHER" id="PTHR27005:SF466">
    <property type="entry name" value="NON-FUNCTIONAL PSEUDOKINASE ZED1-LIKE"/>
    <property type="match status" value="1"/>
</dbReference>
<evidence type="ECO:0000313" key="4">
    <source>
        <dbReference type="EMBL" id="KAL3504280.1"/>
    </source>
</evidence>
<dbReference type="Pfam" id="PF00069">
    <property type="entry name" value="Pkinase"/>
    <property type="match status" value="1"/>
</dbReference>
<keyword evidence="2" id="KW-0067">ATP-binding</keyword>
<keyword evidence="1" id="KW-0547">Nucleotide-binding</keyword>
<dbReference type="AlphaFoldDB" id="A0ABD2YEK4"/>
<dbReference type="PANTHER" id="PTHR27005">
    <property type="entry name" value="WALL-ASSOCIATED RECEPTOR KINASE-LIKE 21"/>
    <property type="match status" value="1"/>
</dbReference>
<gene>
    <name evidence="4" type="ORF">ACH5RR_034121</name>
</gene>
<evidence type="ECO:0000313" key="5">
    <source>
        <dbReference type="Proteomes" id="UP001630127"/>
    </source>
</evidence>
<dbReference type="SUPFAM" id="SSF56112">
    <property type="entry name" value="Protein kinase-like (PK-like)"/>
    <property type="match status" value="1"/>
</dbReference>
<organism evidence="4 5">
    <name type="scientific">Cinchona calisaya</name>
    <dbReference type="NCBI Taxonomy" id="153742"/>
    <lineage>
        <taxon>Eukaryota</taxon>
        <taxon>Viridiplantae</taxon>
        <taxon>Streptophyta</taxon>
        <taxon>Embryophyta</taxon>
        <taxon>Tracheophyta</taxon>
        <taxon>Spermatophyta</taxon>
        <taxon>Magnoliopsida</taxon>
        <taxon>eudicotyledons</taxon>
        <taxon>Gunneridae</taxon>
        <taxon>Pentapetalae</taxon>
        <taxon>asterids</taxon>
        <taxon>lamiids</taxon>
        <taxon>Gentianales</taxon>
        <taxon>Rubiaceae</taxon>
        <taxon>Cinchonoideae</taxon>
        <taxon>Cinchoneae</taxon>
        <taxon>Cinchona</taxon>
    </lineage>
</organism>
<dbReference type="SMART" id="SM00220">
    <property type="entry name" value="S_TKc"/>
    <property type="match status" value="1"/>
</dbReference>
<reference evidence="4 5" key="1">
    <citation type="submission" date="2024-11" db="EMBL/GenBank/DDBJ databases">
        <title>A near-complete genome assembly of Cinchona calisaya.</title>
        <authorList>
            <person name="Lian D.C."/>
            <person name="Zhao X.W."/>
            <person name="Wei L."/>
        </authorList>
    </citation>
    <scope>NUCLEOTIDE SEQUENCE [LARGE SCALE GENOMIC DNA]</scope>
    <source>
        <tissue evidence="4">Nenye</tissue>
    </source>
</reference>
<dbReference type="InterPro" id="IPR000719">
    <property type="entry name" value="Prot_kinase_dom"/>
</dbReference>
<dbReference type="Proteomes" id="UP001630127">
    <property type="component" value="Unassembled WGS sequence"/>
</dbReference>
<sequence>MEKMRKVFPFLRPKIREEEERLSFFNKNGSLLLEDLIASFGGRYKLPFRSFTAEEIIKATNNFSDRVRQTKLADMFAGYSQAYRVLVLLYKGLEDQDDSWRDRNAHNRIIRDIVMTSQLSHLKNILQLIGCSLEFEYPVIVYAYSPGTEFLADRLNHAIHDQDGKQVVISWRSRIKIASDISNVLLYLHTAFPTPIIYGNLTINKVAIDKFGVAKLFDFGLCISLPPGKLEAENQLRWADIHSDPQSFKSNIVTQKTDVYSLGVLMLVLLTGQTDTVMYHKGIQRLVHIRKYVEVSIESNHFYQIVDPKIIEEARNDDSVLEQQLLAFLDLAFRCTQPGRSNRPDMIDVAKELRQMEKSLRLR</sequence>
<dbReference type="InterPro" id="IPR045274">
    <property type="entry name" value="WAK-like"/>
</dbReference>